<dbReference type="AlphaFoldDB" id="A0A0C9XL82"/>
<proteinExistence type="predicted"/>
<organism evidence="1 2">
    <name type="scientific">Pisolithus microcarpus 441</name>
    <dbReference type="NCBI Taxonomy" id="765257"/>
    <lineage>
        <taxon>Eukaryota</taxon>
        <taxon>Fungi</taxon>
        <taxon>Dikarya</taxon>
        <taxon>Basidiomycota</taxon>
        <taxon>Agaricomycotina</taxon>
        <taxon>Agaricomycetes</taxon>
        <taxon>Agaricomycetidae</taxon>
        <taxon>Boletales</taxon>
        <taxon>Sclerodermatineae</taxon>
        <taxon>Pisolithaceae</taxon>
        <taxon>Pisolithus</taxon>
    </lineage>
</organism>
<evidence type="ECO:0000313" key="1">
    <source>
        <dbReference type="EMBL" id="KIK13040.1"/>
    </source>
</evidence>
<evidence type="ECO:0000313" key="2">
    <source>
        <dbReference type="Proteomes" id="UP000054018"/>
    </source>
</evidence>
<reference evidence="2" key="2">
    <citation type="submission" date="2015-01" db="EMBL/GenBank/DDBJ databases">
        <title>Evolutionary Origins and Diversification of the Mycorrhizal Mutualists.</title>
        <authorList>
            <consortium name="DOE Joint Genome Institute"/>
            <consortium name="Mycorrhizal Genomics Consortium"/>
            <person name="Kohler A."/>
            <person name="Kuo A."/>
            <person name="Nagy L.G."/>
            <person name="Floudas D."/>
            <person name="Copeland A."/>
            <person name="Barry K.W."/>
            <person name="Cichocki N."/>
            <person name="Veneault-Fourrey C."/>
            <person name="LaButti K."/>
            <person name="Lindquist E.A."/>
            <person name="Lipzen A."/>
            <person name="Lundell T."/>
            <person name="Morin E."/>
            <person name="Murat C."/>
            <person name="Riley R."/>
            <person name="Ohm R."/>
            <person name="Sun H."/>
            <person name="Tunlid A."/>
            <person name="Henrissat B."/>
            <person name="Grigoriev I.V."/>
            <person name="Hibbett D.S."/>
            <person name="Martin F."/>
        </authorList>
    </citation>
    <scope>NUCLEOTIDE SEQUENCE [LARGE SCALE GENOMIC DNA]</scope>
    <source>
        <strain evidence="2">441</strain>
    </source>
</reference>
<reference evidence="1 2" key="1">
    <citation type="submission" date="2014-04" db="EMBL/GenBank/DDBJ databases">
        <authorList>
            <consortium name="DOE Joint Genome Institute"/>
            <person name="Kuo A."/>
            <person name="Kohler A."/>
            <person name="Costa M.D."/>
            <person name="Nagy L.G."/>
            <person name="Floudas D."/>
            <person name="Copeland A."/>
            <person name="Barry K.W."/>
            <person name="Cichocki N."/>
            <person name="Veneault-Fourrey C."/>
            <person name="LaButti K."/>
            <person name="Lindquist E.A."/>
            <person name="Lipzen A."/>
            <person name="Lundell T."/>
            <person name="Morin E."/>
            <person name="Murat C."/>
            <person name="Sun H."/>
            <person name="Tunlid A."/>
            <person name="Henrissat B."/>
            <person name="Grigoriev I.V."/>
            <person name="Hibbett D.S."/>
            <person name="Martin F."/>
            <person name="Nordberg H.P."/>
            <person name="Cantor M.N."/>
            <person name="Hua S.X."/>
        </authorList>
    </citation>
    <scope>NUCLEOTIDE SEQUENCE [LARGE SCALE GENOMIC DNA]</scope>
    <source>
        <strain evidence="1 2">441</strain>
    </source>
</reference>
<keyword evidence="2" id="KW-1185">Reference proteome</keyword>
<protein>
    <submittedName>
        <fullName evidence="1">Uncharacterized protein</fullName>
    </submittedName>
</protein>
<dbReference type="Proteomes" id="UP000054018">
    <property type="component" value="Unassembled WGS sequence"/>
</dbReference>
<dbReference type="EMBL" id="KN834025">
    <property type="protein sequence ID" value="KIK13040.1"/>
    <property type="molecule type" value="Genomic_DNA"/>
</dbReference>
<name>A0A0C9XL82_9AGAM</name>
<sequence>MRPTGFDLEDPYCPTVFPVPCPGLGMFTGWMRNEDDLTLAGHSEYTHLALRKPKGISLPASERVSLLLKALSTRLAGKYLVTAVIQCSDFYTVDGEGNRRDSGDDSASANGNHPTEAGILAPLCTIASPQVWRNEREPLCIQRMERFRSIR</sequence>
<accession>A0A0C9XL82</accession>
<dbReference type="OrthoDB" id="2660859at2759"/>
<gene>
    <name evidence="1" type="ORF">PISMIDRAFT_418006</name>
</gene>
<dbReference type="HOGENOM" id="CLU_1732201_0_0_1"/>